<feature type="compositionally biased region" description="Low complexity" evidence="6">
    <location>
        <begin position="515"/>
        <end position="537"/>
    </location>
</feature>
<dbReference type="Gene3D" id="3.30.565.10">
    <property type="entry name" value="Histidine kinase-like ATPase, C-terminal domain"/>
    <property type="match status" value="1"/>
</dbReference>
<evidence type="ECO:0000313" key="9">
    <source>
        <dbReference type="EMBL" id="MQS36777.1"/>
    </source>
</evidence>
<accession>A0ABW9NTY5</accession>
<dbReference type="PANTHER" id="PTHR45436:SF5">
    <property type="entry name" value="SENSOR HISTIDINE KINASE TRCS"/>
    <property type="match status" value="1"/>
</dbReference>
<dbReference type="InterPro" id="IPR050428">
    <property type="entry name" value="TCS_sensor_his_kinase"/>
</dbReference>
<dbReference type="RefSeq" id="WP_153483561.1">
    <property type="nucleotide sequence ID" value="NZ_VDEQ01000148.1"/>
</dbReference>
<dbReference type="PANTHER" id="PTHR45436">
    <property type="entry name" value="SENSOR HISTIDINE KINASE YKOH"/>
    <property type="match status" value="1"/>
</dbReference>
<feature type="region of interest" description="Disordered" evidence="6">
    <location>
        <begin position="515"/>
        <end position="644"/>
    </location>
</feature>
<comment type="catalytic activity">
    <reaction evidence="1">
        <text>ATP + protein L-histidine = ADP + protein N-phospho-L-histidine.</text>
        <dbReference type="EC" id="2.7.13.3"/>
    </reaction>
</comment>
<evidence type="ECO:0000256" key="6">
    <source>
        <dbReference type="SAM" id="MobiDB-lite"/>
    </source>
</evidence>
<evidence type="ECO:0000256" key="7">
    <source>
        <dbReference type="SAM" id="Phobius"/>
    </source>
</evidence>
<evidence type="ECO:0000256" key="5">
    <source>
        <dbReference type="ARBA" id="ARBA00022777"/>
    </source>
</evidence>
<gene>
    <name evidence="9" type="ORF">FFZ77_14480</name>
</gene>
<keyword evidence="5" id="KW-0418">Kinase</keyword>
<dbReference type="InterPro" id="IPR036890">
    <property type="entry name" value="HATPase_C_sf"/>
</dbReference>
<keyword evidence="7" id="KW-0472">Membrane</keyword>
<dbReference type="SUPFAM" id="SSF55874">
    <property type="entry name" value="ATPase domain of HSP90 chaperone/DNA topoisomerase II/histidine kinase"/>
    <property type="match status" value="1"/>
</dbReference>
<keyword evidence="7" id="KW-0812">Transmembrane</keyword>
<reference evidence="9 10" key="1">
    <citation type="submission" date="2019-06" db="EMBL/GenBank/DDBJ databases">
        <title>Comparative genomics and metabolomics analyses of clavulanic acid producing Streptomyces species provides insight into specialized metabolism and evolution of beta-lactam biosynthetic gene clusters.</title>
        <authorList>
            <person name="Moore M.A."/>
            <person name="Cruz-Morales P."/>
            <person name="Barona Gomez F."/>
            <person name="Kapil T."/>
        </authorList>
    </citation>
    <scope>NUCLEOTIDE SEQUENCE [LARGE SCALE GENOMIC DNA]</scope>
    <source>
        <strain evidence="9 10">T-272</strain>
    </source>
</reference>
<evidence type="ECO:0000256" key="1">
    <source>
        <dbReference type="ARBA" id="ARBA00000085"/>
    </source>
</evidence>
<keyword evidence="9" id="KW-0547">Nucleotide-binding</keyword>
<dbReference type="InterPro" id="IPR003594">
    <property type="entry name" value="HATPase_dom"/>
</dbReference>
<keyword evidence="3" id="KW-0597">Phosphoprotein</keyword>
<proteinExistence type="predicted"/>
<keyword evidence="4" id="KW-0808">Transferase</keyword>
<feature type="region of interest" description="Disordered" evidence="6">
    <location>
        <begin position="373"/>
        <end position="501"/>
    </location>
</feature>
<feature type="compositionally biased region" description="Low complexity" evidence="6">
    <location>
        <begin position="584"/>
        <end position="608"/>
    </location>
</feature>
<keyword evidence="10" id="KW-1185">Reference proteome</keyword>
<sequence length="644" mass="67024">MSRNRGGPGTSLWSPATALAAVAGAALLADHHTPADWRQILAWACAAVAALALVWAATLLRLVRAERAGRETVRRTADARAAEVAHLASVRLPAIAERLRSGRRPDSVPGPLAPSADVGDEFARDLAAIAEALGSDEAVRRERVLRDSVQAAFESVARNMHAMATVQQQVLDRVERAIEDPRLMAEVMKADHAAAQMTRKAQTLLVMCGIWPARRETQPVSLYDCVRGAQSRIVEFNRIEVHGGQTLYVVPPAVEGLMHAIAELLENATVFSPSRTQVMVTVREVGAGAVVEIDDAGLGMPPDVLRQSTARLRDELDLAELGAVPRLGLACVGRWTRELGFGVELTGASAYGGTRAVTFVPYRLLTEPLSHFPGRRPVKGERAPEGYGTDPDGYGTGPDGYGTGPDGYGTGPEGYGTDPDGYREGRGAYAETAPVTAGRRGADAYGGPGADAYDRTRLADHEAGPGPGPGNGEQQQNGNGGYRGAVPSPAAYPDAPQHSAAYQEPARCAGYWGAASPASPASYEPGGAAPHPTAPTADGQDGTPRTPGPAGTHGALPRRRSRRGAALEAAAQMALQPPPPAAPDLPADRSVWTPEAARASVASVVSGTRRGRAAVADSPGAEPGAEPASATHPIAPEAHSGGRS</sequence>
<protein>
    <recommendedName>
        <fullName evidence="2">histidine kinase</fullName>
        <ecNumber evidence="2">2.7.13.3</ecNumber>
    </recommendedName>
</protein>
<feature type="transmembrane region" description="Helical" evidence="7">
    <location>
        <begin position="41"/>
        <end position="60"/>
    </location>
</feature>
<feature type="compositionally biased region" description="Low complexity" evidence="6">
    <location>
        <begin position="618"/>
        <end position="630"/>
    </location>
</feature>
<dbReference type="Proteomes" id="UP000460558">
    <property type="component" value="Unassembled WGS sequence"/>
</dbReference>
<evidence type="ECO:0000256" key="4">
    <source>
        <dbReference type="ARBA" id="ARBA00022679"/>
    </source>
</evidence>
<name>A0ABW9NTY5_9ACTN</name>
<feature type="transmembrane region" description="Helical" evidence="7">
    <location>
        <begin position="12"/>
        <end position="29"/>
    </location>
</feature>
<dbReference type="GO" id="GO:0005524">
    <property type="term" value="F:ATP binding"/>
    <property type="evidence" value="ECO:0007669"/>
    <property type="project" value="UniProtKB-KW"/>
</dbReference>
<feature type="compositionally biased region" description="Basic and acidic residues" evidence="6">
    <location>
        <begin position="452"/>
        <end position="463"/>
    </location>
</feature>
<dbReference type="EC" id="2.7.13.3" evidence="2"/>
<organism evidence="9 10">
    <name type="scientific">Streptomyces katsurahamanus</name>
    <dbReference type="NCBI Taxonomy" id="2577098"/>
    <lineage>
        <taxon>Bacteria</taxon>
        <taxon>Bacillati</taxon>
        <taxon>Actinomycetota</taxon>
        <taxon>Actinomycetes</taxon>
        <taxon>Kitasatosporales</taxon>
        <taxon>Streptomycetaceae</taxon>
        <taxon>Streptomyces</taxon>
    </lineage>
</organism>
<dbReference type="Pfam" id="PF02518">
    <property type="entry name" value="HATPase_c"/>
    <property type="match status" value="1"/>
</dbReference>
<feature type="compositionally biased region" description="Low complexity" evidence="6">
    <location>
        <begin position="564"/>
        <end position="575"/>
    </location>
</feature>
<evidence type="ECO:0000256" key="3">
    <source>
        <dbReference type="ARBA" id="ARBA00022553"/>
    </source>
</evidence>
<feature type="domain" description="Histidine kinase/HSP90-like ATPase" evidence="8">
    <location>
        <begin position="255"/>
        <end position="361"/>
    </location>
</feature>
<feature type="compositionally biased region" description="Gly residues" evidence="6">
    <location>
        <begin position="394"/>
        <end position="414"/>
    </location>
</feature>
<comment type="caution">
    <text evidence="9">The sequence shown here is derived from an EMBL/GenBank/DDBJ whole genome shotgun (WGS) entry which is preliminary data.</text>
</comment>
<keyword evidence="7" id="KW-1133">Transmembrane helix</keyword>
<dbReference type="EMBL" id="VDEQ01000148">
    <property type="protein sequence ID" value="MQS36777.1"/>
    <property type="molecule type" value="Genomic_DNA"/>
</dbReference>
<evidence type="ECO:0000259" key="8">
    <source>
        <dbReference type="Pfam" id="PF02518"/>
    </source>
</evidence>
<evidence type="ECO:0000256" key="2">
    <source>
        <dbReference type="ARBA" id="ARBA00012438"/>
    </source>
</evidence>
<evidence type="ECO:0000313" key="10">
    <source>
        <dbReference type="Proteomes" id="UP000460558"/>
    </source>
</evidence>
<keyword evidence="9" id="KW-0067">ATP-binding</keyword>